<comment type="caution">
    <text evidence="1">The sequence shown here is derived from an EMBL/GenBank/DDBJ whole genome shotgun (WGS) entry which is preliminary data.</text>
</comment>
<name>A0ACA9S0H3_9GLOM</name>
<keyword evidence="2" id="KW-1185">Reference proteome</keyword>
<gene>
    <name evidence="1" type="ORF">RPERSI_LOCUS24919</name>
</gene>
<feature type="non-terminal residue" evidence="1">
    <location>
        <position position="1"/>
    </location>
</feature>
<evidence type="ECO:0000313" key="2">
    <source>
        <dbReference type="Proteomes" id="UP000789920"/>
    </source>
</evidence>
<reference evidence="1" key="1">
    <citation type="submission" date="2021-06" db="EMBL/GenBank/DDBJ databases">
        <authorList>
            <person name="Kallberg Y."/>
            <person name="Tangrot J."/>
            <person name="Rosling A."/>
        </authorList>
    </citation>
    <scope>NUCLEOTIDE SEQUENCE</scope>
    <source>
        <strain evidence="1">MA461A</strain>
    </source>
</reference>
<dbReference type="EMBL" id="CAJVQC010081044">
    <property type="protein sequence ID" value="CAG8818469.1"/>
    <property type="molecule type" value="Genomic_DNA"/>
</dbReference>
<dbReference type="Proteomes" id="UP000789920">
    <property type="component" value="Unassembled WGS sequence"/>
</dbReference>
<proteinExistence type="predicted"/>
<evidence type="ECO:0000313" key="1">
    <source>
        <dbReference type="EMBL" id="CAG8818469.1"/>
    </source>
</evidence>
<organism evidence="1 2">
    <name type="scientific">Racocetra persica</name>
    <dbReference type="NCBI Taxonomy" id="160502"/>
    <lineage>
        <taxon>Eukaryota</taxon>
        <taxon>Fungi</taxon>
        <taxon>Fungi incertae sedis</taxon>
        <taxon>Mucoromycota</taxon>
        <taxon>Glomeromycotina</taxon>
        <taxon>Glomeromycetes</taxon>
        <taxon>Diversisporales</taxon>
        <taxon>Gigasporaceae</taxon>
        <taxon>Racocetra</taxon>
    </lineage>
</organism>
<sequence length="176" mass="20907">KEKLSGPNEVYNWITVNNHEYQGYHNQLIAHNTTDYNSEENHRQHTFDLIDRYTKNNNGTDNPISSRNHTNNNKISTKRETLEETGILIYQEKLIEIRHSYYPSKDTNGYNTTSATEIKIYIHPSNNQELLQMEPNNHGTWKYYTKAEILDHIIITPKLQLQLNLIFYSIENYQKY</sequence>
<protein>
    <submittedName>
        <fullName evidence="1">16110_t:CDS:1</fullName>
    </submittedName>
</protein>
<accession>A0ACA9S0H3</accession>